<evidence type="ECO:0000313" key="10">
    <source>
        <dbReference type="Proteomes" id="UP000183255"/>
    </source>
</evidence>
<dbReference type="EMBL" id="FNDZ01000007">
    <property type="protein sequence ID" value="SDJ07481.1"/>
    <property type="molecule type" value="Genomic_DNA"/>
</dbReference>
<feature type="transmembrane region" description="Helical" evidence="7">
    <location>
        <begin position="410"/>
        <end position="429"/>
    </location>
</feature>
<feature type="transmembrane region" description="Helical" evidence="7">
    <location>
        <begin position="587"/>
        <end position="609"/>
    </location>
</feature>
<organism evidence="9 10">
    <name type="scientific">Proteiniclasticum ruminis</name>
    <dbReference type="NCBI Taxonomy" id="398199"/>
    <lineage>
        <taxon>Bacteria</taxon>
        <taxon>Bacillati</taxon>
        <taxon>Bacillota</taxon>
        <taxon>Clostridia</taxon>
        <taxon>Eubacteriales</taxon>
        <taxon>Clostridiaceae</taxon>
        <taxon>Proteiniclasticum</taxon>
    </lineage>
</organism>
<feature type="transmembrane region" description="Helical" evidence="7">
    <location>
        <begin position="872"/>
        <end position="894"/>
    </location>
</feature>
<sequence>MNRIFAALGRRIEKNPFKMLIISVLIFVVLMTGARVIRMATGNETLVDKDHTVYQSNEKMEETFGGDSILILFQGEKEDLLGLETLEKMFELQKRFEYEEEVRTILSPAAVLHSMTVNGSEELKENLLVMGEGLGEMGEKIEEVGHTLKSKDVMDPQLMGEKLDGLRGVSDHFSKLITGQENIAAGTAGLQTGLSEVSEGLAHLSLKLVEFSSLSEGNPQLTEGLRMASESLKKSAEGLTIMASKTENLKKGADQTATGLTEIERKLSGELNEMKGALSDGVNPKELEEMADGFLLMGENLSQISEGLLTFYDKSSMMKASFPGTETDLKSMLYDENEKIRSVFHEVLPNDESALMVLKLEGNLTDAEKDQMVEIVMEAVEKEELSNLTVTVSGKPVLDSALRSEMKSNMARMVGFAVVIMLGVLVLVFKVEWRALSLAIILISVLATLGVMGYLSIPVTMVSMAVFPILIGLGIDYSIQFHNRFEEEGSVETTLKHMGKAVFIAVAATVLGFASLYISPVPMIRDFGKMLTVGVTISFIGSVIVLMPVLYLRNKNRGDRSGAMKKNIKEKGKEGVLDRFLKRTTELVLRASVPVLLLAALLAASGYYLDQKIGVESNIETFMPQEMEALKDIKTLRQVVGSTDQIALYMVSEDFMTEEAVAYLQQTEEKLLSKYPDEIVSVGSLDTLISNFRDPREMSHKEYTSQVEKLPQMQREMFLSEDRTKGLLLLNTVSMSAEDLQIFTENLAEDIADAPYDIYVTGKGALDVEMVKGLTTGRMEMTLLGLGLVFLALLLVYRNIMKAFIPMIPVLVIIGISSGLMYYLGIQYTPITATIGALVLGMGVEMTIMLTERYLEERIMGKSKKEAMIHGVSTIGKAIVASGLTTVGGFSVLMLSDFVILKDFGLMTVINISLALLSTLVVLPPVLVLFDRFLFSKKEKEIWDI</sequence>
<dbReference type="InterPro" id="IPR004869">
    <property type="entry name" value="MMPL_dom"/>
</dbReference>
<evidence type="ECO:0000256" key="2">
    <source>
        <dbReference type="ARBA" id="ARBA00010157"/>
    </source>
</evidence>
<dbReference type="InterPro" id="IPR000731">
    <property type="entry name" value="SSD"/>
</dbReference>
<evidence type="ECO:0000259" key="8">
    <source>
        <dbReference type="PROSITE" id="PS50156"/>
    </source>
</evidence>
<accession>A0A1G8QS61</accession>
<feature type="transmembrane region" description="Helical" evidence="7">
    <location>
        <begin position="20"/>
        <end position="37"/>
    </location>
</feature>
<dbReference type="RefSeq" id="WP_051651660.1">
    <property type="nucleotide sequence ID" value="NZ_FNDZ01000007.1"/>
</dbReference>
<dbReference type="PANTHER" id="PTHR33406:SF6">
    <property type="entry name" value="MEMBRANE PROTEIN YDGH-RELATED"/>
    <property type="match status" value="1"/>
</dbReference>
<comment type="subcellular location">
    <subcellularLocation>
        <location evidence="1">Cell membrane</location>
        <topology evidence="1">Multi-pass membrane protein</topology>
    </subcellularLocation>
</comment>
<dbReference type="SUPFAM" id="SSF82866">
    <property type="entry name" value="Multidrug efflux transporter AcrB transmembrane domain"/>
    <property type="match status" value="2"/>
</dbReference>
<dbReference type="Gene3D" id="1.20.1640.10">
    <property type="entry name" value="Multidrug efflux transporter AcrB transmembrane domain"/>
    <property type="match status" value="2"/>
</dbReference>
<dbReference type="PROSITE" id="PS50156">
    <property type="entry name" value="SSD"/>
    <property type="match status" value="2"/>
</dbReference>
<keyword evidence="4 7" id="KW-0812">Transmembrane</keyword>
<gene>
    <name evidence="9" type="ORF">SAMN05421804_10746</name>
</gene>
<feature type="transmembrane region" description="Helical" evidence="7">
    <location>
        <begin position="906"/>
        <end position="930"/>
    </location>
</feature>
<name>A0A1G8QS61_9CLOT</name>
<feature type="transmembrane region" description="Helical" evidence="7">
    <location>
        <begin position="436"/>
        <end position="455"/>
    </location>
</feature>
<reference evidence="9 10" key="1">
    <citation type="submission" date="2016-10" db="EMBL/GenBank/DDBJ databases">
        <authorList>
            <person name="de Groot N.N."/>
        </authorList>
    </citation>
    <scope>NUCLEOTIDE SEQUENCE [LARGE SCALE GENOMIC DNA]</scope>
    <source>
        <strain evidence="9 10">CGMCC 1.5058</strain>
    </source>
</reference>
<dbReference type="PANTHER" id="PTHR33406">
    <property type="entry name" value="MEMBRANE PROTEIN MJ1562-RELATED"/>
    <property type="match status" value="1"/>
</dbReference>
<evidence type="ECO:0000256" key="6">
    <source>
        <dbReference type="ARBA" id="ARBA00023136"/>
    </source>
</evidence>
<evidence type="ECO:0000256" key="5">
    <source>
        <dbReference type="ARBA" id="ARBA00022989"/>
    </source>
</evidence>
<feature type="transmembrane region" description="Helical" evidence="7">
    <location>
        <begin position="804"/>
        <end position="825"/>
    </location>
</feature>
<feature type="transmembrane region" description="Helical" evidence="7">
    <location>
        <begin position="779"/>
        <end position="797"/>
    </location>
</feature>
<evidence type="ECO:0000256" key="4">
    <source>
        <dbReference type="ARBA" id="ARBA00022692"/>
    </source>
</evidence>
<protein>
    <submittedName>
        <fullName evidence="9">Hydrophobe/amphiphile efflux-3 (HAE3) family protein</fullName>
    </submittedName>
</protein>
<dbReference type="NCBIfam" id="TIGR00921">
    <property type="entry name" value="2A067"/>
    <property type="match status" value="1"/>
</dbReference>
<feature type="transmembrane region" description="Helical" evidence="7">
    <location>
        <begin position="461"/>
        <end position="479"/>
    </location>
</feature>
<evidence type="ECO:0000256" key="7">
    <source>
        <dbReference type="SAM" id="Phobius"/>
    </source>
</evidence>
<feature type="transmembrane region" description="Helical" evidence="7">
    <location>
        <begin position="530"/>
        <end position="552"/>
    </location>
</feature>
<evidence type="ECO:0000256" key="3">
    <source>
        <dbReference type="ARBA" id="ARBA00022475"/>
    </source>
</evidence>
<dbReference type="GO" id="GO:0005886">
    <property type="term" value="C:plasma membrane"/>
    <property type="evidence" value="ECO:0007669"/>
    <property type="project" value="UniProtKB-SubCell"/>
</dbReference>
<feature type="transmembrane region" description="Helical" evidence="7">
    <location>
        <begin position="500"/>
        <end position="518"/>
    </location>
</feature>
<evidence type="ECO:0000256" key="1">
    <source>
        <dbReference type="ARBA" id="ARBA00004651"/>
    </source>
</evidence>
<keyword evidence="6 7" id="KW-0472">Membrane</keyword>
<evidence type="ECO:0000313" key="9">
    <source>
        <dbReference type="EMBL" id="SDJ07481.1"/>
    </source>
</evidence>
<proteinExistence type="inferred from homology"/>
<keyword evidence="3" id="KW-1003">Cell membrane</keyword>
<dbReference type="InterPro" id="IPR050545">
    <property type="entry name" value="Mycobact_MmpL"/>
</dbReference>
<keyword evidence="5 7" id="KW-1133">Transmembrane helix</keyword>
<feature type="domain" description="SSD" evidence="8">
    <location>
        <begin position="803"/>
        <end position="929"/>
    </location>
</feature>
<comment type="similarity">
    <text evidence="2">Belongs to the resistance-nodulation-cell division (RND) (TC 2.A.6) family. MmpL subfamily.</text>
</comment>
<dbReference type="Pfam" id="PF03176">
    <property type="entry name" value="MMPL"/>
    <property type="match status" value="2"/>
</dbReference>
<feature type="transmembrane region" description="Helical" evidence="7">
    <location>
        <begin position="831"/>
        <end position="851"/>
    </location>
</feature>
<feature type="domain" description="SSD" evidence="8">
    <location>
        <begin position="437"/>
        <end position="552"/>
    </location>
</feature>
<dbReference type="Proteomes" id="UP000183255">
    <property type="component" value="Unassembled WGS sequence"/>
</dbReference>
<dbReference type="AlphaFoldDB" id="A0A1G8QS61"/>